<keyword evidence="2 7" id="KW-0489">Methyltransferase</keyword>
<dbReference type="GO" id="GO:0032259">
    <property type="term" value="P:methylation"/>
    <property type="evidence" value="ECO:0007669"/>
    <property type="project" value="UniProtKB-KW"/>
</dbReference>
<name>A0A7Y9DVF1_9PSEU</name>
<dbReference type="PANTHER" id="PTHR43667">
    <property type="entry name" value="CYCLOPROPANE-FATTY-ACYL-PHOSPHOLIPID SYNTHASE"/>
    <property type="match status" value="1"/>
</dbReference>
<evidence type="ECO:0000313" key="7">
    <source>
        <dbReference type="EMBL" id="NYD36258.1"/>
    </source>
</evidence>
<organism evidence="7 8">
    <name type="scientific">Actinomycetospora corticicola</name>
    <dbReference type="NCBI Taxonomy" id="663602"/>
    <lineage>
        <taxon>Bacteria</taxon>
        <taxon>Bacillati</taxon>
        <taxon>Actinomycetota</taxon>
        <taxon>Actinomycetes</taxon>
        <taxon>Pseudonocardiales</taxon>
        <taxon>Pseudonocardiaceae</taxon>
        <taxon>Actinomycetospora</taxon>
    </lineage>
</organism>
<dbReference type="GO" id="GO:0008825">
    <property type="term" value="F:cyclopropane-fatty-acyl-phospholipid synthase activity"/>
    <property type="evidence" value="ECO:0007669"/>
    <property type="project" value="UniProtKB-EC"/>
</dbReference>
<reference evidence="7 8" key="1">
    <citation type="submission" date="2020-07" db="EMBL/GenBank/DDBJ databases">
        <title>Sequencing the genomes of 1000 actinobacteria strains.</title>
        <authorList>
            <person name="Klenk H.-P."/>
        </authorList>
    </citation>
    <scope>NUCLEOTIDE SEQUENCE [LARGE SCALE GENOMIC DNA]</scope>
    <source>
        <strain evidence="7 8">DSM 45772</strain>
    </source>
</reference>
<evidence type="ECO:0000256" key="3">
    <source>
        <dbReference type="ARBA" id="ARBA00022679"/>
    </source>
</evidence>
<dbReference type="Pfam" id="PF02353">
    <property type="entry name" value="CMAS"/>
    <property type="match status" value="1"/>
</dbReference>
<proteinExistence type="inferred from homology"/>
<dbReference type="PANTHER" id="PTHR43667:SF1">
    <property type="entry name" value="CYCLOPROPANE-FATTY-ACYL-PHOSPHOLIPID SYNTHASE"/>
    <property type="match status" value="1"/>
</dbReference>
<protein>
    <submittedName>
        <fullName evidence="7">Cyclopropane-fatty-acyl-phospholipid synthase</fullName>
        <ecNumber evidence="7">2.1.1.79</ecNumber>
    </submittedName>
</protein>
<dbReference type="Gene3D" id="3.40.50.150">
    <property type="entry name" value="Vaccinia Virus protein VP39"/>
    <property type="match status" value="1"/>
</dbReference>
<feature type="region of interest" description="Disordered" evidence="6">
    <location>
        <begin position="422"/>
        <end position="450"/>
    </location>
</feature>
<dbReference type="SUPFAM" id="SSF53335">
    <property type="entry name" value="S-adenosyl-L-methionine-dependent methyltransferases"/>
    <property type="match status" value="1"/>
</dbReference>
<keyword evidence="3 7" id="KW-0808">Transferase</keyword>
<sequence>MAGAATRVVRAAGRFVDGTLPVRIRAWDGSEAGATRESGAPVVVLKHRRALRRLLWQPGEMGLAHAYVSGDLDVEGDLQEGLTAMWGLVRDGAVRPRKPGVAELPGLLGSAARLGLLGPRPAPPPEAIRLPRFAKLHSRLRDRAVIHHHYDAGNDFYELILDRNMAYSSGYWADLAAPVTEANLVAAQDAKLDLICRKLGLGEGSRLLDVGCGWGSLPIHAAKHYGAHVRGVTIATEQRDHINQRIRAEGLADRVQVDLVDYRDVPTRIEGYGEFDAVSSIEMGEHVGDGNYPTFASILFGALRPAGRALVQQMSRRPGDHPGGGPFIETYVTPDMVMRPVGDTLTLLQQAGLEVRDVHVMREHYVPTCRAWIATLEANWDRAVALAGERGARMWRLYLVGAALAFEENRMGVDQILLSRPTTTGRSGMPATRATFEPSVESAPAGTSRS</sequence>
<evidence type="ECO:0000256" key="6">
    <source>
        <dbReference type="SAM" id="MobiDB-lite"/>
    </source>
</evidence>
<dbReference type="EC" id="2.1.1.79" evidence="7"/>
<dbReference type="InterPro" id="IPR003333">
    <property type="entry name" value="CMAS"/>
</dbReference>
<evidence type="ECO:0000313" key="8">
    <source>
        <dbReference type="Proteomes" id="UP000535890"/>
    </source>
</evidence>
<comment type="similarity">
    <text evidence="1">Belongs to the CFA/CMAS family.</text>
</comment>
<dbReference type="RefSeq" id="WP_218890236.1">
    <property type="nucleotide sequence ID" value="NZ_BAABHP010000007.1"/>
</dbReference>
<keyword evidence="4" id="KW-0949">S-adenosyl-L-methionine</keyword>
<accession>A0A7Y9DVF1</accession>
<keyword evidence="5" id="KW-0443">Lipid metabolism</keyword>
<gene>
    <name evidence="7" type="ORF">BJ983_002360</name>
</gene>
<dbReference type="EMBL" id="JACCBN010000001">
    <property type="protein sequence ID" value="NYD36258.1"/>
    <property type="molecule type" value="Genomic_DNA"/>
</dbReference>
<dbReference type="CDD" id="cd02440">
    <property type="entry name" value="AdoMet_MTases"/>
    <property type="match status" value="1"/>
</dbReference>
<dbReference type="GO" id="GO:0008610">
    <property type="term" value="P:lipid biosynthetic process"/>
    <property type="evidence" value="ECO:0007669"/>
    <property type="project" value="InterPro"/>
</dbReference>
<evidence type="ECO:0000256" key="5">
    <source>
        <dbReference type="ARBA" id="ARBA00023098"/>
    </source>
</evidence>
<keyword evidence="8" id="KW-1185">Reference proteome</keyword>
<evidence type="ECO:0000256" key="2">
    <source>
        <dbReference type="ARBA" id="ARBA00022603"/>
    </source>
</evidence>
<dbReference type="InterPro" id="IPR050723">
    <property type="entry name" value="CFA/CMAS"/>
</dbReference>
<evidence type="ECO:0000256" key="4">
    <source>
        <dbReference type="ARBA" id="ARBA00022691"/>
    </source>
</evidence>
<evidence type="ECO:0000256" key="1">
    <source>
        <dbReference type="ARBA" id="ARBA00010815"/>
    </source>
</evidence>
<dbReference type="PIRSF" id="PIRSF003085">
    <property type="entry name" value="CMAS"/>
    <property type="match status" value="1"/>
</dbReference>
<dbReference type="InterPro" id="IPR029063">
    <property type="entry name" value="SAM-dependent_MTases_sf"/>
</dbReference>
<dbReference type="Proteomes" id="UP000535890">
    <property type="component" value="Unassembled WGS sequence"/>
</dbReference>
<comment type="caution">
    <text evidence="7">The sequence shown here is derived from an EMBL/GenBank/DDBJ whole genome shotgun (WGS) entry which is preliminary data.</text>
</comment>
<dbReference type="AlphaFoldDB" id="A0A7Y9DVF1"/>